<dbReference type="AlphaFoldDB" id="A0A699I9C3"/>
<protein>
    <submittedName>
        <fullName evidence="1">Leucine-rich repeat protein</fullName>
    </submittedName>
</protein>
<proteinExistence type="predicted"/>
<accession>A0A699I9C3</accession>
<organism evidence="1">
    <name type="scientific">Tanacetum cinerariifolium</name>
    <name type="common">Dalmatian daisy</name>
    <name type="synonym">Chrysanthemum cinerariifolium</name>
    <dbReference type="NCBI Taxonomy" id="118510"/>
    <lineage>
        <taxon>Eukaryota</taxon>
        <taxon>Viridiplantae</taxon>
        <taxon>Streptophyta</taxon>
        <taxon>Embryophyta</taxon>
        <taxon>Tracheophyta</taxon>
        <taxon>Spermatophyta</taxon>
        <taxon>Magnoliopsida</taxon>
        <taxon>eudicotyledons</taxon>
        <taxon>Gunneridae</taxon>
        <taxon>Pentapetalae</taxon>
        <taxon>asterids</taxon>
        <taxon>campanulids</taxon>
        <taxon>Asterales</taxon>
        <taxon>Asteraceae</taxon>
        <taxon>Asteroideae</taxon>
        <taxon>Anthemideae</taxon>
        <taxon>Anthemidinae</taxon>
        <taxon>Tanacetum</taxon>
    </lineage>
</organism>
<comment type="caution">
    <text evidence="1">The sequence shown here is derived from an EMBL/GenBank/DDBJ whole genome shotgun (WGS) entry which is preliminary data.</text>
</comment>
<gene>
    <name evidence="1" type="ORF">Tci_495478</name>
</gene>
<dbReference type="EMBL" id="BKCJ010255391">
    <property type="protein sequence ID" value="GEZ23505.1"/>
    <property type="molecule type" value="Genomic_DNA"/>
</dbReference>
<sequence>MIVYLKNMAGYKMAHFKGMTFDQVRPIFEREYNKVQTFLKPDKDEEPTKKRVFELKVKALHVKYPLIDWEIRYEGSRSYWKIIRVGGITQAYQSFEDTLKDFDREDLDALWRLVKERFSTTTPTVDKKKHYSGVHQVSSTTRRHDMYMLAEKDYPLPNGVMILMLSTKLQVEEDSEMAKDLVMNIFMKANQSKSKSLDTSSK</sequence>
<evidence type="ECO:0000313" key="1">
    <source>
        <dbReference type="EMBL" id="GEZ23505.1"/>
    </source>
</evidence>
<reference evidence="1" key="1">
    <citation type="journal article" date="2019" name="Sci. Rep.">
        <title>Draft genome of Tanacetum cinerariifolium, the natural source of mosquito coil.</title>
        <authorList>
            <person name="Yamashiro T."/>
            <person name="Shiraishi A."/>
            <person name="Satake H."/>
            <person name="Nakayama K."/>
        </authorList>
    </citation>
    <scope>NUCLEOTIDE SEQUENCE</scope>
</reference>
<name>A0A699I9C3_TANCI</name>